<dbReference type="InterPro" id="IPR007554">
    <property type="entry name" value="Glycerophosphate_synth"/>
</dbReference>
<sequence>MFQKIKYFAAKIINWMIITNSKYVFAEPHHNGKYEKQDLINYSGDSVLTFLDYCIKSRTMDESVFFLVIYDAERMKILQEYLDKKNISNVRLLLHYSEFPGFKKKIELVKYSIKKMKSKTWICSSLEQNKKYALKSQNLVCLGYFVSFKSDYTSNSFAYDYLPQNWKLVCSSSVFDTVTKSAAFNIPYNCFMPLGLARNDYLFQISDKKQMIEDWIYKKTASHYSKIVIYAPTFRDYEKNSNKKRNVWGYDSNKHIIDVLEKNDAIVIAKMHSWQNMEVVLNNNQRVIFFEPSYDYTIYDIMTIADLLITDYSSIGLDFLLIDKPVIYNLYDKEEYFETRGMCVEPIEEICGGEIVENEAALADCINRCLKENYEYKEKERVKNLFFKYKDGNSCARICDYLKGANVI</sequence>
<dbReference type="Gene3D" id="3.40.50.12580">
    <property type="match status" value="1"/>
</dbReference>
<proteinExistence type="predicted"/>
<dbReference type="EMBL" id="FPIP01000002">
    <property type="protein sequence ID" value="SFW21631.1"/>
    <property type="molecule type" value="Genomic_DNA"/>
</dbReference>
<dbReference type="PANTHER" id="PTHR37316:SF3">
    <property type="entry name" value="TEICHOIC ACID GLYCEROL-PHOSPHATE TRANSFERASE"/>
    <property type="match status" value="1"/>
</dbReference>
<protein>
    <submittedName>
        <fullName evidence="1">CDP-glycerol glycerophosphotransferase, TagB/SpsB family</fullName>
    </submittedName>
</protein>
<gene>
    <name evidence="1" type="ORF">SAMN02910280_1128</name>
</gene>
<dbReference type="GO" id="GO:0016020">
    <property type="term" value="C:membrane"/>
    <property type="evidence" value="ECO:0007669"/>
    <property type="project" value="InterPro"/>
</dbReference>
<organism evidence="1 2">
    <name type="scientific">Ruminococcus flavefaciens</name>
    <dbReference type="NCBI Taxonomy" id="1265"/>
    <lineage>
        <taxon>Bacteria</taxon>
        <taxon>Bacillati</taxon>
        <taxon>Bacillota</taxon>
        <taxon>Clostridia</taxon>
        <taxon>Eubacteriales</taxon>
        <taxon>Oscillospiraceae</taxon>
        <taxon>Ruminococcus</taxon>
    </lineage>
</organism>
<evidence type="ECO:0000313" key="1">
    <source>
        <dbReference type="EMBL" id="SFW21631.1"/>
    </source>
</evidence>
<dbReference type="SUPFAM" id="SSF53756">
    <property type="entry name" value="UDP-Glycosyltransferase/glycogen phosphorylase"/>
    <property type="match status" value="1"/>
</dbReference>
<dbReference type="InterPro" id="IPR043148">
    <property type="entry name" value="TagF_C"/>
</dbReference>
<dbReference type="RefSeq" id="WP_072299497.1">
    <property type="nucleotide sequence ID" value="NZ_FPIP01000002.1"/>
</dbReference>
<dbReference type="PANTHER" id="PTHR37316">
    <property type="entry name" value="TEICHOIC ACID GLYCEROL-PHOSPHATE PRIMASE"/>
    <property type="match status" value="1"/>
</dbReference>
<evidence type="ECO:0000313" key="2">
    <source>
        <dbReference type="Proteomes" id="UP000183461"/>
    </source>
</evidence>
<dbReference type="InterPro" id="IPR051612">
    <property type="entry name" value="Teichoic_Acid_Biosynth"/>
</dbReference>
<dbReference type="AlphaFoldDB" id="A0A1K1MEU8"/>
<name>A0A1K1MEU8_RUMFL</name>
<dbReference type="GO" id="GO:0047355">
    <property type="term" value="F:CDP-glycerol glycerophosphotransferase activity"/>
    <property type="evidence" value="ECO:0007669"/>
    <property type="project" value="InterPro"/>
</dbReference>
<keyword evidence="1" id="KW-0808">Transferase</keyword>
<dbReference type="Proteomes" id="UP000183461">
    <property type="component" value="Unassembled WGS sequence"/>
</dbReference>
<dbReference type="Pfam" id="PF04464">
    <property type="entry name" value="Glyphos_transf"/>
    <property type="match status" value="1"/>
</dbReference>
<accession>A0A1K1MEU8</accession>
<reference evidence="1 2" key="1">
    <citation type="submission" date="2016-11" db="EMBL/GenBank/DDBJ databases">
        <authorList>
            <person name="Jaros S."/>
            <person name="Januszkiewicz K."/>
            <person name="Wedrychowicz H."/>
        </authorList>
    </citation>
    <scope>NUCLEOTIDE SEQUENCE [LARGE SCALE GENOMIC DNA]</scope>
    <source>
        <strain evidence="1 2">YL228</strain>
    </source>
</reference>